<evidence type="ECO:0000313" key="3">
    <source>
        <dbReference type="Proteomes" id="UP000033393"/>
    </source>
</evidence>
<dbReference type="PATRIC" id="fig|68170.10.peg.6839"/>
<gene>
    <name evidence="2" type="ORF">UK23_26420</name>
</gene>
<keyword evidence="1" id="KW-0732">Signal</keyword>
<evidence type="ECO:0008006" key="4">
    <source>
        <dbReference type="Google" id="ProtNLM"/>
    </source>
</evidence>
<accession>A0A0F0GRX7</accession>
<evidence type="ECO:0000256" key="1">
    <source>
        <dbReference type="SAM" id="SignalP"/>
    </source>
</evidence>
<sequence length="141" mass="15493">MKRGSKSVLGMFAVLVVALVPAVVGAGPAAASSGVWTGDSATVAAAEKPPNYNACPLEYFCVYDKYGHMCKWKDNERDWYKACSWAGRNHPKYVYNHGKYYVGVTIYRNVGFRGPVGDCVTWEEQAILAGNYNIGSHAWNC</sequence>
<name>A0A0F0GRX7_LENAE</name>
<dbReference type="Pfam" id="PF03995">
    <property type="entry name" value="Inhibitor_I36"/>
    <property type="match status" value="1"/>
</dbReference>
<dbReference type="EMBL" id="JYJG01000214">
    <property type="protein sequence ID" value="KJK45356.1"/>
    <property type="molecule type" value="Genomic_DNA"/>
</dbReference>
<feature type="chain" id="PRO_5039430799" description="Peptidase inhibitor family I36 protein" evidence="1">
    <location>
        <begin position="27"/>
        <end position="141"/>
    </location>
</feature>
<dbReference type="Proteomes" id="UP000033393">
    <property type="component" value="Unassembled WGS sequence"/>
</dbReference>
<dbReference type="OrthoDB" id="5195323at2"/>
<evidence type="ECO:0000313" key="2">
    <source>
        <dbReference type="EMBL" id="KJK45356.1"/>
    </source>
</evidence>
<reference evidence="2 3" key="1">
    <citation type="submission" date="2015-02" db="EMBL/GenBank/DDBJ databases">
        <authorList>
            <person name="Ju K.-S."/>
            <person name="Doroghazi J.R."/>
            <person name="Metcalf W."/>
        </authorList>
    </citation>
    <scope>NUCLEOTIDE SEQUENCE [LARGE SCALE GENOMIC DNA]</scope>
    <source>
        <strain evidence="2 3">NRRL B-16140</strain>
    </source>
</reference>
<dbReference type="AlphaFoldDB" id="A0A0F0GRX7"/>
<feature type="signal peptide" evidence="1">
    <location>
        <begin position="1"/>
        <end position="26"/>
    </location>
</feature>
<dbReference type="RefSeq" id="WP_045314343.1">
    <property type="nucleotide sequence ID" value="NZ_JYJG01000214.1"/>
</dbReference>
<proteinExistence type="predicted"/>
<protein>
    <recommendedName>
        <fullName evidence="4">Peptidase inhibitor family I36 protein</fullName>
    </recommendedName>
</protein>
<keyword evidence="3" id="KW-1185">Reference proteome</keyword>
<comment type="caution">
    <text evidence="2">The sequence shown here is derived from an EMBL/GenBank/DDBJ whole genome shotgun (WGS) entry which is preliminary data.</text>
</comment>
<organism evidence="2 3">
    <name type="scientific">Lentzea aerocolonigenes</name>
    <name type="common">Lechevalieria aerocolonigenes</name>
    <name type="synonym">Saccharothrix aerocolonigenes</name>
    <dbReference type="NCBI Taxonomy" id="68170"/>
    <lineage>
        <taxon>Bacteria</taxon>
        <taxon>Bacillati</taxon>
        <taxon>Actinomycetota</taxon>
        <taxon>Actinomycetes</taxon>
        <taxon>Pseudonocardiales</taxon>
        <taxon>Pseudonocardiaceae</taxon>
        <taxon>Lentzea</taxon>
    </lineage>
</organism>